<sequence>MMFHDKLRRLKLKIKQWRVQNKSRECLRKQELAMQIKGIEEKIEAGIASLEDHEERSKILQEVADLENFVAMDTVQKARIKWDIEGTVQKARIKWDIEGDENTKFFHGLVKQKRRSQSIQGILHEGNWISEPHQVKEVFLNFYKEKFQANESLVSFSPFDDFIDANVTILPLHCTKSIRSVIMLSLAVECLVYCSIGFSCCFLTYFGDWIGI</sequence>
<keyword evidence="3" id="KW-1185">Reference proteome</keyword>
<dbReference type="EMBL" id="PKPP01011148">
    <property type="protein sequence ID" value="PWA44682.1"/>
    <property type="molecule type" value="Genomic_DNA"/>
</dbReference>
<evidence type="ECO:0000313" key="2">
    <source>
        <dbReference type="EMBL" id="PWA44682.1"/>
    </source>
</evidence>
<keyword evidence="1" id="KW-1133">Transmembrane helix</keyword>
<feature type="transmembrane region" description="Helical" evidence="1">
    <location>
        <begin position="181"/>
        <end position="206"/>
    </location>
</feature>
<accession>A0A2U1L6Q8</accession>
<protein>
    <submittedName>
        <fullName evidence="2">RNA-directed DNA polymerase, eukaryota, Reverse transcriptase zinc-binding domain protein</fullName>
    </submittedName>
</protein>
<keyword evidence="2" id="KW-0808">Transferase</keyword>
<reference evidence="2 3" key="1">
    <citation type="journal article" date="2018" name="Mol. Plant">
        <title>The genome of Artemisia annua provides insight into the evolution of Asteraceae family and artemisinin biosynthesis.</title>
        <authorList>
            <person name="Shen Q."/>
            <person name="Zhang L."/>
            <person name="Liao Z."/>
            <person name="Wang S."/>
            <person name="Yan T."/>
            <person name="Shi P."/>
            <person name="Liu M."/>
            <person name="Fu X."/>
            <person name="Pan Q."/>
            <person name="Wang Y."/>
            <person name="Lv Z."/>
            <person name="Lu X."/>
            <person name="Zhang F."/>
            <person name="Jiang W."/>
            <person name="Ma Y."/>
            <person name="Chen M."/>
            <person name="Hao X."/>
            <person name="Li L."/>
            <person name="Tang Y."/>
            <person name="Lv G."/>
            <person name="Zhou Y."/>
            <person name="Sun X."/>
            <person name="Brodelius P.E."/>
            <person name="Rose J.K.C."/>
            <person name="Tang K."/>
        </authorList>
    </citation>
    <scope>NUCLEOTIDE SEQUENCE [LARGE SCALE GENOMIC DNA]</scope>
    <source>
        <strain evidence="3">cv. Huhao1</strain>
        <tissue evidence="2">Leaf</tissue>
    </source>
</reference>
<organism evidence="2 3">
    <name type="scientific">Artemisia annua</name>
    <name type="common">Sweet wormwood</name>
    <dbReference type="NCBI Taxonomy" id="35608"/>
    <lineage>
        <taxon>Eukaryota</taxon>
        <taxon>Viridiplantae</taxon>
        <taxon>Streptophyta</taxon>
        <taxon>Embryophyta</taxon>
        <taxon>Tracheophyta</taxon>
        <taxon>Spermatophyta</taxon>
        <taxon>Magnoliopsida</taxon>
        <taxon>eudicotyledons</taxon>
        <taxon>Gunneridae</taxon>
        <taxon>Pentapetalae</taxon>
        <taxon>asterids</taxon>
        <taxon>campanulids</taxon>
        <taxon>Asterales</taxon>
        <taxon>Asteraceae</taxon>
        <taxon>Asteroideae</taxon>
        <taxon>Anthemideae</taxon>
        <taxon>Artemisiinae</taxon>
        <taxon>Artemisia</taxon>
    </lineage>
</organism>
<dbReference type="AlphaFoldDB" id="A0A2U1L6Q8"/>
<proteinExistence type="predicted"/>
<evidence type="ECO:0000256" key="1">
    <source>
        <dbReference type="SAM" id="Phobius"/>
    </source>
</evidence>
<dbReference type="GO" id="GO:0003964">
    <property type="term" value="F:RNA-directed DNA polymerase activity"/>
    <property type="evidence" value="ECO:0007669"/>
    <property type="project" value="UniProtKB-KW"/>
</dbReference>
<dbReference type="OrthoDB" id="1303672at2759"/>
<evidence type="ECO:0000313" key="3">
    <source>
        <dbReference type="Proteomes" id="UP000245207"/>
    </source>
</evidence>
<name>A0A2U1L6Q8_ARTAN</name>
<keyword evidence="1" id="KW-0472">Membrane</keyword>
<dbReference type="Proteomes" id="UP000245207">
    <property type="component" value="Unassembled WGS sequence"/>
</dbReference>
<keyword evidence="2" id="KW-0548">Nucleotidyltransferase</keyword>
<gene>
    <name evidence="2" type="ORF">CTI12_AA524550</name>
</gene>
<comment type="caution">
    <text evidence="2">The sequence shown here is derived from an EMBL/GenBank/DDBJ whole genome shotgun (WGS) entry which is preliminary data.</text>
</comment>
<keyword evidence="1" id="KW-0812">Transmembrane</keyword>
<keyword evidence="2" id="KW-0695">RNA-directed DNA polymerase</keyword>